<protein>
    <recommendedName>
        <fullName evidence="1">Anti sigma-E protein RseA N-terminal domain-containing protein</fullName>
    </recommendedName>
</protein>
<evidence type="ECO:0000313" key="3">
    <source>
        <dbReference type="Proteomes" id="UP000244892"/>
    </source>
</evidence>
<dbReference type="GO" id="GO:0016989">
    <property type="term" value="F:sigma factor antagonist activity"/>
    <property type="evidence" value="ECO:0007669"/>
    <property type="project" value="InterPro"/>
</dbReference>
<dbReference type="OrthoDB" id="8561243at2"/>
<dbReference type="SUPFAM" id="SSF89069">
    <property type="entry name" value="N-terminal, cytoplasmic domain of anti-sigmaE factor RseA"/>
    <property type="match status" value="1"/>
</dbReference>
<evidence type="ECO:0000259" key="1">
    <source>
        <dbReference type="Pfam" id="PF03872"/>
    </source>
</evidence>
<dbReference type="Pfam" id="PF03872">
    <property type="entry name" value="RseA_N"/>
    <property type="match status" value="1"/>
</dbReference>
<dbReference type="RefSeq" id="WP_109036172.1">
    <property type="nucleotide sequence ID" value="NZ_CP029210.1"/>
</dbReference>
<dbReference type="InterPro" id="IPR005572">
    <property type="entry name" value="Anti-sigma_E_RseA_N"/>
</dbReference>
<dbReference type="PANTHER" id="PTHR38104">
    <property type="match status" value="1"/>
</dbReference>
<dbReference type="InterPro" id="IPR052383">
    <property type="entry name" value="Anti-sigma-E_RseA-like"/>
</dbReference>
<gene>
    <name evidence="2" type="ORF">DEH84_07460</name>
</gene>
<dbReference type="AlphaFoldDB" id="A0A2U8FSA0"/>
<accession>A0A2U8FSA0</accession>
<dbReference type="InterPro" id="IPR036147">
    <property type="entry name" value="Anti-sigma_E_RseA_N_sf"/>
</dbReference>
<name>A0A2U8FSA0_9BURK</name>
<dbReference type="EMBL" id="CP029210">
    <property type="protein sequence ID" value="AWI53284.1"/>
    <property type="molecule type" value="Genomic_DNA"/>
</dbReference>
<reference evidence="2 3" key="1">
    <citation type="submission" date="2018-05" db="EMBL/GenBank/DDBJ databases">
        <title>complete genome sequence of Aquabacterium olei NBRC 110486.</title>
        <authorList>
            <person name="Tang B."/>
            <person name="Chang J."/>
            <person name="Zhang L."/>
            <person name="Yang H."/>
        </authorList>
    </citation>
    <scope>NUCLEOTIDE SEQUENCE [LARGE SCALE GENOMIC DNA]</scope>
    <source>
        <strain evidence="2 3">NBRC 110486</strain>
    </source>
</reference>
<feature type="domain" description="Anti sigma-E protein RseA N-terminal" evidence="1">
    <location>
        <begin position="12"/>
        <end position="94"/>
    </location>
</feature>
<keyword evidence="3" id="KW-1185">Reference proteome</keyword>
<organism evidence="2 3">
    <name type="scientific">Aquabacterium olei</name>
    <dbReference type="NCBI Taxonomy" id="1296669"/>
    <lineage>
        <taxon>Bacteria</taxon>
        <taxon>Pseudomonadati</taxon>
        <taxon>Pseudomonadota</taxon>
        <taxon>Betaproteobacteria</taxon>
        <taxon>Burkholderiales</taxon>
        <taxon>Aquabacterium</taxon>
    </lineage>
</organism>
<evidence type="ECO:0000313" key="2">
    <source>
        <dbReference type="EMBL" id="AWI53284.1"/>
    </source>
</evidence>
<dbReference type="PANTHER" id="PTHR38104:SF1">
    <property type="entry name" value="ANTI-SIGMA-E FACTOR RSEA"/>
    <property type="match status" value="1"/>
</dbReference>
<dbReference type="Proteomes" id="UP000244892">
    <property type="component" value="Chromosome"/>
</dbReference>
<proteinExistence type="predicted"/>
<sequence>MTDRIPSDAARSEALSALVDGQATSAEVADACSRWAHDADQRARWAEYQLIGDVMRSEELGAQARGDAFLARFRERLAAEPVVLAPGRVAAAAPVQDPRPDMAAPLALHRRRWAGPISVAASFVAVVAALLNTGVDLGDGRVDMASSGQGGTLSLNAGQGAGAWPVAGASLERAPSFSRPDAGGAVTPVHVLRDPRAEEPVSARSVEGGAVTFSSTGGLARQAVYTAP</sequence>
<dbReference type="Gene3D" id="1.10.10.880">
    <property type="entry name" value="Anti sigma-E protein RseA, N-terminal domain"/>
    <property type="match status" value="1"/>
</dbReference>
<dbReference type="KEGG" id="aon:DEH84_07460"/>
<dbReference type="CDD" id="cd16328">
    <property type="entry name" value="RseA_N"/>
    <property type="match status" value="1"/>
</dbReference>